<dbReference type="InterPro" id="IPR045010">
    <property type="entry name" value="MDR_fam"/>
</dbReference>
<keyword evidence="1" id="KW-0560">Oxidoreductase</keyword>
<dbReference type="InterPro" id="IPR041694">
    <property type="entry name" value="ADH_N_2"/>
</dbReference>
<comment type="caution">
    <text evidence="3">The sequence shown here is derived from an EMBL/GenBank/DDBJ whole genome shotgun (WGS) entry which is preliminary data.</text>
</comment>
<feature type="non-terminal residue" evidence="3">
    <location>
        <position position="176"/>
    </location>
</feature>
<evidence type="ECO:0000313" key="4">
    <source>
        <dbReference type="Proteomes" id="UP000325081"/>
    </source>
</evidence>
<dbReference type="PANTHER" id="PTHR43205">
    <property type="entry name" value="PROSTAGLANDIN REDUCTASE"/>
    <property type="match status" value="1"/>
</dbReference>
<dbReference type="EMBL" id="BKCP01002224">
    <property type="protein sequence ID" value="GER27910.1"/>
    <property type="molecule type" value="Genomic_DNA"/>
</dbReference>
<sequence length="176" mass="19357">MLGISVASNDGAPDVTHFAVKEEMVPLKIDANNHTNNLLIVKNLYISVDPYHLNLMKSQKYSSNQILPPILPGQAIPSVGVGRVLDSVHPDFKTGDLAFGMLSWAQYTIVPSGVEPMLQKLDDKMGFPLPYYAGILGYSGITAYGGFFKVKFLKKELGFDEVFNYKEETNLSAALQ</sequence>
<dbReference type="Gene3D" id="3.90.180.10">
    <property type="entry name" value="Medium-chain alcohol dehydrogenases, catalytic domain"/>
    <property type="match status" value="1"/>
</dbReference>
<evidence type="ECO:0000256" key="1">
    <source>
        <dbReference type="ARBA" id="ARBA00023002"/>
    </source>
</evidence>
<reference evidence="4" key="1">
    <citation type="journal article" date="2019" name="Curr. Biol.">
        <title>Genome Sequence of Striga asiatica Provides Insight into the Evolution of Plant Parasitism.</title>
        <authorList>
            <person name="Yoshida S."/>
            <person name="Kim S."/>
            <person name="Wafula E.K."/>
            <person name="Tanskanen J."/>
            <person name="Kim Y.M."/>
            <person name="Honaas L."/>
            <person name="Yang Z."/>
            <person name="Spallek T."/>
            <person name="Conn C.E."/>
            <person name="Ichihashi Y."/>
            <person name="Cheong K."/>
            <person name="Cui S."/>
            <person name="Der J.P."/>
            <person name="Gundlach H."/>
            <person name="Jiao Y."/>
            <person name="Hori C."/>
            <person name="Ishida J.K."/>
            <person name="Kasahara H."/>
            <person name="Kiba T."/>
            <person name="Kim M.S."/>
            <person name="Koo N."/>
            <person name="Laohavisit A."/>
            <person name="Lee Y.H."/>
            <person name="Lumba S."/>
            <person name="McCourt P."/>
            <person name="Mortimer J.C."/>
            <person name="Mutuku J.M."/>
            <person name="Nomura T."/>
            <person name="Sasaki-Sekimoto Y."/>
            <person name="Seto Y."/>
            <person name="Wang Y."/>
            <person name="Wakatake T."/>
            <person name="Sakakibara H."/>
            <person name="Demura T."/>
            <person name="Yamaguchi S."/>
            <person name="Yoneyama K."/>
            <person name="Manabe R.I."/>
            <person name="Nelson D.C."/>
            <person name="Schulman A.H."/>
            <person name="Timko M.P."/>
            <person name="dePamphilis C.W."/>
            <person name="Choi D."/>
            <person name="Shirasu K."/>
        </authorList>
    </citation>
    <scope>NUCLEOTIDE SEQUENCE [LARGE SCALE GENOMIC DNA]</scope>
    <source>
        <strain evidence="4">cv. UVA1</strain>
    </source>
</reference>
<dbReference type="Gene3D" id="3.40.50.720">
    <property type="entry name" value="NAD(P)-binding Rossmann-like Domain"/>
    <property type="match status" value="2"/>
</dbReference>
<accession>A0A5A7P568</accession>
<dbReference type="Pfam" id="PF16884">
    <property type="entry name" value="ADH_N_2"/>
    <property type="match status" value="1"/>
</dbReference>
<feature type="domain" description="Oxidoreductase N-terminal" evidence="2">
    <location>
        <begin position="10"/>
        <end position="111"/>
    </location>
</feature>
<name>A0A5A7P568_STRAF</name>
<protein>
    <submittedName>
        <fullName evidence="3">Zinc-binding dehydrogenase family protein</fullName>
    </submittedName>
</protein>
<proteinExistence type="predicted"/>
<dbReference type="AlphaFoldDB" id="A0A5A7P568"/>
<evidence type="ECO:0000313" key="3">
    <source>
        <dbReference type="EMBL" id="GER27910.1"/>
    </source>
</evidence>
<dbReference type="OrthoDB" id="809632at2759"/>
<dbReference type="GO" id="GO:0016628">
    <property type="term" value="F:oxidoreductase activity, acting on the CH-CH group of donors, NAD or NADP as acceptor"/>
    <property type="evidence" value="ECO:0007669"/>
    <property type="project" value="InterPro"/>
</dbReference>
<organism evidence="3 4">
    <name type="scientific">Striga asiatica</name>
    <name type="common">Asiatic witchweed</name>
    <name type="synonym">Buchnera asiatica</name>
    <dbReference type="NCBI Taxonomy" id="4170"/>
    <lineage>
        <taxon>Eukaryota</taxon>
        <taxon>Viridiplantae</taxon>
        <taxon>Streptophyta</taxon>
        <taxon>Embryophyta</taxon>
        <taxon>Tracheophyta</taxon>
        <taxon>Spermatophyta</taxon>
        <taxon>Magnoliopsida</taxon>
        <taxon>eudicotyledons</taxon>
        <taxon>Gunneridae</taxon>
        <taxon>Pentapetalae</taxon>
        <taxon>asterids</taxon>
        <taxon>lamiids</taxon>
        <taxon>Lamiales</taxon>
        <taxon>Orobanchaceae</taxon>
        <taxon>Buchnereae</taxon>
        <taxon>Striga</taxon>
    </lineage>
</organism>
<dbReference type="InterPro" id="IPR011032">
    <property type="entry name" value="GroES-like_sf"/>
</dbReference>
<dbReference type="Proteomes" id="UP000325081">
    <property type="component" value="Unassembled WGS sequence"/>
</dbReference>
<dbReference type="SUPFAM" id="SSF50129">
    <property type="entry name" value="GroES-like"/>
    <property type="match status" value="1"/>
</dbReference>
<keyword evidence="4" id="KW-1185">Reference proteome</keyword>
<evidence type="ECO:0000259" key="2">
    <source>
        <dbReference type="Pfam" id="PF16884"/>
    </source>
</evidence>
<gene>
    <name evidence="3" type="ORF">STAS_03657</name>
</gene>
<dbReference type="PANTHER" id="PTHR43205:SF12">
    <property type="entry name" value="OS06G0602900 PROTEIN"/>
    <property type="match status" value="1"/>
</dbReference>